<evidence type="ECO:0000259" key="6">
    <source>
        <dbReference type="Pfam" id="PF01490"/>
    </source>
</evidence>
<evidence type="ECO:0000256" key="3">
    <source>
        <dbReference type="ARBA" id="ARBA00022989"/>
    </source>
</evidence>
<gene>
    <name evidence="7" type="ORF">PGLA2088_LOCUS49776</name>
</gene>
<feature type="transmembrane region" description="Helical" evidence="5">
    <location>
        <begin position="110"/>
        <end position="129"/>
    </location>
</feature>
<feature type="transmembrane region" description="Helical" evidence="5">
    <location>
        <begin position="135"/>
        <end position="153"/>
    </location>
</feature>
<dbReference type="AlphaFoldDB" id="A0A813LWD3"/>
<dbReference type="Proteomes" id="UP000626109">
    <property type="component" value="Unassembled WGS sequence"/>
</dbReference>
<reference evidence="7" key="1">
    <citation type="submission" date="2021-02" db="EMBL/GenBank/DDBJ databases">
        <authorList>
            <person name="Dougan E. K."/>
            <person name="Rhodes N."/>
            <person name="Thang M."/>
            <person name="Chan C."/>
        </authorList>
    </citation>
    <scope>NUCLEOTIDE SEQUENCE</scope>
</reference>
<comment type="caution">
    <text evidence="7">The sequence shown here is derived from an EMBL/GenBank/DDBJ whole genome shotgun (WGS) entry which is preliminary data.</text>
</comment>
<keyword evidence="2 5" id="KW-0812">Transmembrane</keyword>
<evidence type="ECO:0000256" key="1">
    <source>
        <dbReference type="ARBA" id="ARBA00004141"/>
    </source>
</evidence>
<organism evidence="7 8">
    <name type="scientific">Polarella glacialis</name>
    <name type="common">Dinoflagellate</name>
    <dbReference type="NCBI Taxonomy" id="89957"/>
    <lineage>
        <taxon>Eukaryota</taxon>
        <taxon>Sar</taxon>
        <taxon>Alveolata</taxon>
        <taxon>Dinophyceae</taxon>
        <taxon>Suessiales</taxon>
        <taxon>Suessiaceae</taxon>
        <taxon>Polarella</taxon>
    </lineage>
</organism>
<accession>A0A813LWD3</accession>
<dbReference type="PANTHER" id="PTHR22950">
    <property type="entry name" value="AMINO ACID TRANSPORTER"/>
    <property type="match status" value="1"/>
</dbReference>
<feature type="domain" description="Amino acid transporter transmembrane" evidence="6">
    <location>
        <begin position="22"/>
        <end position="160"/>
    </location>
</feature>
<feature type="transmembrane region" description="Helical" evidence="5">
    <location>
        <begin position="46"/>
        <end position="68"/>
    </location>
</feature>
<comment type="subcellular location">
    <subcellularLocation>
        <location evidence="1">Membrane</location>
        <topology evidence="1">Multi-pass membrane protein</topology>
    </subcellularLocation>
</comment>
<evidence type="ECO:0000313" key="8">
    <source>
        <dbReference type="Proteomes" id="UP000626109"/>
    </source>
</evidence>
<protein>
    <recommendedName>
        <fullName evidence="6">Amino acid transporter transmembrane domain-containing protein</fullName>
    </recommendedName>
</protein>
<evidence type="ECO:0000256" key="2">
    <source>
        <dbReference type="ARBA" id="ARBA00022692"/>
    </source>
</evidence>
<dbReference type="PANTHER" id="PTHR22950:SF461">
    <property type="entry name" value="AMINO ACID TRANSPORTER TRANSMEMBRANE DOMAIN-CONTAINING PROTEIN"/>
    <property type="match status" value="1"/>
</dbReference>
<feature type="non-terminal residue" evidence="7">
    <location>
        <position position="218"/>
    </location>
</feature>
<name>A0A813LWD3_POLGL</name>
<feature type="transmembrane region" description="Helical" evidence="5">
    <location>
        <begin position="16"/>
        <end position="40"/>
    </location>
</feature>
<feature type="transmembrane region" description="Helical" evidence="5">
    <location>
        <begin position="197"/>
        <end position="216"/>
    </location>
</feature>
<evidence type="ECO:0000256" key="4">
    <source>
        <dbReference type="ARBA" id="ARBA00023136"/>
    </source>
</evidence>
<dbReference type="InterPro" id="IPR013057">
    <property type="entry name" value="AA_transpt_TM"/>
</dbReference>
<evidence type="ECO:0000256" key="5">
    <source>
        <dbReference type="SAM" id="Phobius"/>
    </source>
</evidence>
<sequence>MVPQVKKGQSQSQSQCFLAASTCIIVADVVGAGILSMPVAVAQFGWILGGVMLVVMLLMNVHISILLWRVRMHLGHGDTYTTLCEAAFAKAPHWQGRPAAIITGLSQRTYFFALLGIFLITAGKGLALIFDDSQVCLPLWMLLGAVIVVPFAGSSRTMGTYESLVWLNISALLGSVFIPLGYMMLQGTEKTRPPQSQFLAIAPLTIPHALTGLSLFTF</sequence>
<keyword evidence="3 5" id="KW-1133">Transmembrane helix</keyword>
<dbReference type="GO" id="GO:0016020">
    <property type="term" value="C:membrane"/>
    <property type="evidence" value="ECO:0007669"/>
    <property type="project" value="UniProtKB-SubCell"/>
</dbReference>
<dbReference type="EMBL" id="CAJNNW010037160">
    <property type="protein sequence ID" value="CAE8739812.1"/>
    <property type="molecule type" value="Genomic_DNA"/>
</dbReference>
<dbReference type="Pfam" id="PF01490">
    <property type="entry name" value="Aa_trans"/>
    <property type="match status" value="1"/>
</dbReference>
<evidence type="ECO:0000313" key="7">
    <source>
        <dbReference type="EMBL" id="CAE8739812.1"/>
    </source>
</evidence>
<keyword evidence="4 5" id="KW-0472">Membrane</keyword>
<feature type="transmembrane region" description="Helical" evidence="5">
    <location>
        <begin position="165"/>
        <end position="185"/>
    </location>
</feature>
<dbReference type="GO" id="GO:0015179">
    <property type="term" value="F:L-amino acid transmembrane transporter activity"/>
    <property type="evidence" value="ECO:0007669"/>
    <property type="project" value="TreeGrafter"/>
</dbReference>
<proteinExistence type="predicted"/>